<evidence type="ECO:0000256" key="8">
    <source>
        <dbReference type="RuleBase" id="RU366017"/>
    </source>
</evidence>
<keyword evidence="4 8" id="KW-0808">Transferase</keyword>
<dbReference type="Pfam" id="PF01697">
    <property type="entry name" value="Glyco_transf_92"/>
    <property type="match status" value="1"/>
</dbReference>
<evidence type="ECO:0000256" key="7">
    <source>
        <dbReference type="ARBA" id="ARBA00023136"/>
    </source>
</evidence>
<dbReference type="PANTHER" id="PTHR21461:SF69">
    <property type="entry name" value="GLYCOSYLTRANSFERASE FAMILY 92 PROTEIN"/>
    <property type="match status" value="1"/>
</dbReference>
<comment type="subcellular location">
    <subcellularLocation>
        <location evidence="1">Membrane</location>
        <topology evidence="1">Single-pass membrane protein</topology>
    </subcellularLocation>
</comment>
<organism evidence="9 10">
    <name type="scientific">Arctia plantaginis</name>
    <name type="common">Wood tiger moth</name>
    <name type="synonym">Phalaena plantaginis</name>
    <dbReference type="NCBI Taxonomy" id="874455"/>
    <lineage>
        <taxon>Eukaryota</taxon>
        <taxon>Metazoa</taxon>
        <taxon>Ecdysozoa</taxon>
        <taxon>Arthropoda</taxon>
        <taxon>Hexapoda</taxon>
        <taxon>Insecta</taxon>
        <taxon>Pterygota</taxon>
        <taxon>Neoptera</taxon>
        <taxon>Endopterygota</taxon>
        <taxon>Lepidoptera</taxon>
        <taxon>Glossata</taxon>
        <taxon>Ditrysia</taxon>
        <taxon>Noctuoidea</taxon>
        <taxon>Erebidae</taxon>
        <taxon>Arctiinae</taxon>
        <taxon>Arctia</taxon>
    </lineage>
</organism>
<dbReference type="GO" id="GO:0016757">
    <property type="term" value="F:glycosyltransferase activity"/>
    <property type="evidence" value="ECO:0007669"/>
    <property type="project" value="UniProtKB-UniRule"/>
</dbReference>
<dbReference type="EC" id="2.4.1.-" evidence="8"/>
<dbReference type="GO" id="GO:0016020">
    <property type="term" value="C:membrane"/>
    <property type="evidence" value="ECO:0007669"/>
    <property type="project" value="UniProtKB-SubCell"/>
</dbReference>
<reference evidence="9 10" key="1">
    <citation type="submission" date="2020-04" db="EMBL/GenBank/DDBJ databases">
        <authorList>
            <person name="Wallbank WR R."/>
            <person name="Pardo Diaz C."/>
            <person name="Kozak K."/>
            <person name="Martin S."/>
            <person name="Jiggins C."/>
            <person name="Moest M."/>
            <person name="Warren A I."/>
            <person name="Byers J.R.P. K."/>
            <person name="Montejo-Kovacevich G."/>
            <person name="Yen C E."/>
        </authorList>
    </citation>
    <scope>NUCLEOTIDE SEQUENCE [LARGE SCALE GENOMIC DNA]</scope>
</reference>
<comment type="caution">
    <text evidence="9">The sequence shown here is derived from an EMBL/GenBank/DDBJ whole genome shotgun (WGS) entry which is preliminary data.</text>
</comment>
<keyword evidence="7 8" id="KW-0472">Membrane</keyword>
<gene>
    <name evidence="9" type="ORF">APLA_LOCUS1115</name>
</gene>
<dbReference type="EMBL" id="CADEBD010000051">
    <property type="protein sequence ID" value="CAB3221995.1"/>
    <property type="molecule type" value="Genomic_DNA"/>
</dbReference>
<evidence type="ECO:0000256" key="3">
    <source>
        <dbReference type="ARBA" id="ARBA00022676"/>
    </source>
</evidence>
<keyword evidence="6 8" id="KW-1133">Transmembrane helix</keyword>
<dbReference type="OrthoDB" id="3176171at2759"/>
<evidence type="ECO:0000313" key="10">
    <source>
        <dbReference type="Proteomes" id="UP000494256"/>
    </source>
</evidence>
<name>A0A8S0YR76_ARCPL</name>
<dbReference type="AlphaFoldDB" id="A0A8S0YR76"/>
<evidence type="ECO:0000256" key="4">
    <source>
        <dbReference type="ARBA" id="ARBA00022679"/>
    </source>
</evidence>
<evidence type="ECO:0000256" key="6">
    <source>
        <dbReference type="ARBA" id="ARBA00022989"/>
    </source>
</evidence>
<dbReference type="InterPro" id="IPR008166">
    <property type="entry name" value="Glyco_transf_92"/>
</dbReference>
<dbReference type="GO" id="GO:0005737">
    <property type="term" value="C:cytoplasm"/>
    <property type="evidence" value="ECO:0007669"/>
    <property type="project" value="TreeGrafter"/>
</dbReference>
<feature type="transmembrane region" description="Helical" evidence="8">
    <location>
        <begin position="7"/>
        <end position="28"/>
    </location>
</feature>
<dbReference type="Proteomes" id="UP000494256">
    <property type="component" value="Unassembled WGS sequence"/>
</dbReference>
<evidence type="ECO:0000256" key="2">
    <source>
        <dbReference type="ARBA" id="ARBA00007647"/>
    </source>
</evidence>
<keyword evidence="5 8" id="KW-0812">Transmembrane</keyword>
<comment type="similarity">
    <text evidence="2 8">Belongs to the glycosyltransferase 92 family.</text>
</comment>
<protein>
    <recommendedName>
        <fullName evidence="8">Glycosyltransferase family 92 protein</fullName>
        <ecNumber evidence="8">2.4.1.-</ecNumber>
    </recommendedName>
</protein>
<keyword evidence="3 8" id="KW-0328">Glycosyltransferase</keyword>
<sequence>MPAKGRTFVRVVKFLLAGVTIFCFSWIASVSEWHTGVRWTNRRGYSERSMSTMRTIVGYSEKKQEEMNRPTTVSCDRLPVFPKIKHFNRTWSHNSDTLTWQRVAGTHVSLYSAYYDERSPQRYVRILATFPGRNFSSQYTLFCQTRSSNPHSDSVEVVAAKPLEIWYHTWDLESLKIETPLLLSCPLTETLHGPSVVAVVMQPCDDPTNAFELIPSKNYKAKRMFTICVKDMEFHKDISQNLIEWLEINKMLGVDMIDVYVNKVTKATEKVLLHYQNEGYVRLFNVPIKDNSKRTLWQRRRDHAITYNDCLYRNLEQSEFIVPLDVDEVILPKIVDTWPELLIRLQRLGWNTSHYSSILIKNVFFFDFMQDVNKYKTIKSQGIKDDTYDKRDDVRIKVSPNLEIGDIKLVYDSNSNIDTINNELNEEDEVLHAKYKSRCGRKLPTPKLVSYVVSSAKISPFGMYSKSWMSTKKVLTAFNHYPLSSIGPVQSPLGWSSPVKEVQLNHYKESCNTTVFEECAKYGRRARIDTAALRLSRRLTRAIAHAICIPINSI</sequence>
<evidence type="ECO:0000313" key="9">
    <source>
        <dbReference type="EMBL" id="CAB3221995.1"/>
    </source>
</evidence>
<accession>A0A8S0YR76</accession>
<dbReference type="PANTHER" id="PTHR21461">
    <property type="entry name" value="GLYCOSYLTRANSFERASE FAMILY 92 PROTEIN"/>
    <property type="match status" value="1"/>
</dbReference>
<evidence type="ECO:0000256" key="1">
    <source>
        <dbReference type="ARBA" id="ARBA00004167"/>
    </source>
</evidence>
<proteinExistence type="inferred from homology"/>
<evidence type="ECO:0000256" key="5">
    <source>
        <dbReference type="ARBA" id="ARBA00022692"/>
    </source>
</evidence>